<keyword evidence="2" id="KW-0472">Membrane</keyword>
<feature type="region of interest" description="Disordered" evidence="1">
    <location>
        <begin position="1"/>
        <end position="21"/>
    </location>
</feature>
<reference evidence="3 4" key="1">
    <citation type="submission" date="2023-11" db="EMBL/GenBank/DDBJ databases">
        <title>Detection of rare carbapenemases in Enterobacterales - comparison of two colorimetric and two CIM-based carbapenemase assays.</title>
        <authorList>
            <person name="Schaffarczyk L."/>
            <person name="Noster J."/>
            <person name="Stelzer Y."/>
            <person name="Sattler J."/>
            <person name="Gatermann S."/>
            <person name="Hamprecht A."/>
        </authorList>
    </citation>
    <scope>NUCLEOTIDE SEQUENCE [LARGE SCALE GENOMIC DNA]</scope>
    <source>
        <strain evidence="3 4">CIM-Carb-136</strain>
    </source>
</reference>
<dbReference type="Proteomes" id="UP001275057">
    <property type="component" value="Unassembled WGS sequence"/>
</dbReference>
<accession>A0ABD5IBD7</accession>
<protein>
    <submittedName>
        <fullName evidence="3">Uncharacterized protein</fullName>
    </submittedName>
</protein>
<dbReference type="RefSeq" id="WP_148045862.1">
    <property type="nucleotide sequence ID" value="NZ_CP033623.1"/>
</dbReference>
<keyword evidence="2" id="KW-0812">Transmembrane</keyword>
<evidence type="ECO:0000313" key="4">
    <source>
        <dbReference type="Proteomes" id="UP001275057"/>
    </source>
</evidence>
<feature type="transmembrane region" description="Helical" evidence="2">
    <location>
        <begin position="53"/>
        <end position="76"/>
    </location>
</feature>
<gene>
    <name evidence="3" type="ORF">SJ435_02525</name>
</gene>
<keyword evidence="2" id="KW-1133">Transmembrane helix</keyword>
<name>A0ABD5IBD7_SERMA</name>
<organism evidence="3 4">
    <name type="scientific">Serratia marcescens</name>
    <dbReference type="NCBI Taxonomy" id="615"/>
    <lineage>
        <taxon>Bacteria</taxon>
        <taxon>Pseudomonadati</taxon>
        <taxon>Pseudomonadota</taxon>
        <taxon>Gammaproteobacteria</taxon>
        <taxon>Enterobacterales</taxon>
        <taxon>Yersiniaceae</taxon>
        <taxon>Serratia</taxon>
    </lineage>
</organism>
<dbReference type="AlphaFoldDB" id="A0ABD5IBD7"/>
<evidence type="ECO:0000256" key="2">
    <source>
        <dbReference type="SAM" id="Phobius"/>
    </source>
</evidence>
<comment type="caution">
    <text evidence="3">The sequence shown here is derived from an EMBL/GenBank/DDBJ whole genome shotgun (WGS) entry which is preliminary data.</text>
</comment>
<sequence length="77" mass="8326">MPKAATLTPYTEGPFAPPNSNAAVERVKTDLVKQQRNASTDKNYRETLGDAQFAIVVLAVASCSLIIFTLAVTLWVT</sequence>
<dbReference type="EMBL" id="JAXABG010000001">
    <property type="protein sequence ID" value="MDX7081255.1"/>
    <property type="molecule type" value="Genomic_DNA"/>
</dbReference>
<proteinExistence type="predicted"/>
<evidence type="ECO:0000256" key="1">
    <source>
        <dbReference type="SAM" id="MobiDB-lite"/>
    </source>
</evidence>
<evidence type="ECO:0000313" key="3">
    <source>
        <dbReference type="EMBL" id="MDX7081255.1"/>
    </source>
</evidence>